<protein>
    <submittedName>
        <fullName evidence="2">Uncharacterized protein</fullName>
    </submittedName>
</protein>
<feature type="chain" id="PRO_5039350848" evidence="1">
    <location>
        <begin position="25"/>
        <end position="165"/>
    </location>
</feature>
<reference evidence="2" key="1">
    <citation type="journal article" date="2021" name="PeerJ">
        <title>Extensive microbial diversity within the chicken gut microbiome revealed by metagenomics and culture.</title>
        <authorList>
            <person name="Gilroy R."/>
            <person name="Ravi A."/>
            <person name="Getino M."/>
            <person name="Pursley I."/>
            <person name="Horton D.L."/>
            <person name="Alikhan N.F."/>
            <person name="Baker D."/>
            <person name="Gharbi K."/>
            <person name="Hall N."/>
            <person name="Watson M."/>
            <person name="Adriaenssens E.M."/>
            <person name="Foster-Nyarko E."/>
            <person name="Jarju S."/>
            <person name="Secka A."/>
            <person name="Antonio M."/>
            <person name="Oren A."/>
            <person name="Chaudhuri R.R."/>
            <person name="La Ragione R."/>
            <person name="Hildebrand F."/>
            <person name="Pallen M.J."/>
        </authorList>
    </citation>
    <scope>NUCLEOTIDE SEQUENCE</scope>
    <source>
        <strain evidence="2">USASDec5-558</strain>
    </source>
</reference>
<evidence type="ECO:0000313" key="3">
    <source>
        <dbReference type="Proteomes" id="UP000886829"/>
    </source>
</evidence>
<dbReference type="Proteomes" id="UP000886829">
    <property type="component" value="Unassembled WGS sequence"/>
</dbReference>
<gene>
    <name evidence="2" type="ORF">H9850_05420</name>
</gene>
<name>A0A9D1WDK3_9GAMM</name>
<reference evidence="2" key="2">
    <citation type="submission" date="2021-04" db="EMBL/GenBank/DDBJ databases">
        <authorList>
            <person name="Gilroy R."/>
        </authorList>
    </citation>
    <scope>NUCLEOTIDE SEQUENCE</scope>
    <source>
        <strain evidence="2">USASDec5-558</strain>
    </source>
</reference>
<dbReference type="EMBL" id="DXEV01000103">
    <property type="protein sequence ID" value="HIX56893.1"/>
    <property type="molecule type" value="Genomic_DNA"/>
</dbReference>
<evidence type="ECO:0000256" key="1">
    <source>
        <dbReference type="SAM" id="SignalP"/>
    </source>
</evidence>
<organism evidence="2 3">
    <name type="scientific">Candidatus Anaerobiospirillum pullistercoris</name>
    <dbReference type="NCBI Taxonomy" id="2838452"/>
    <lineage>
        <taxon>Bacteria</taxon>
        <taxon>Pseudomonadati</taxon>
        <taxon>Pseudomonadota</taxon>
        <taxon>Gammaproteobacteria</taxon>
        <taxon>Aeromonadales</taxon>
        <taxon>Succinivibrionaceae</taxon>
        <taxon>Anaerobiospirillum</taxon>
    </lineage>
</organism>
<proteinExistence type="predicted"/>
<accession>A0A9D1WDK3</accession>
<feature type="signal peptide" evidence="1">
    <location>
        <begin position="1"/>
        <end position="24"/>
    </location>
</feature>
<comment type="caution">
    <text evidence="2">The sequence shown here is derived from an EMBL/GenBank/DDBJ whole genome shotgun (WGS) entry which is preliminary data.</text>
</comment>
<dbReference type="AlphaFoldDB" id="A0A9D1WDK3"/>
<keyword evidence="1" id="KW-0732">Signal</keyword>
<sequence length="165" mass="18253">MTPKSLLKGIALAGLMSWSALSLAEEPVVFCQEFDKQFEPVNASTTIEGTQFSFFFKMPQGESIGVNQVVFSLFKTDGNNQEMLMRDTLETNPRWNAFGFLYANMEDFGTYDVTFDTVDGKPIAAGTVLLVEPAPDAAPVEKKEQEIVGTTLADIFNKFKQSAEQ</sequence>
<evidence type="ECO:0000313" key="2">
    <source>
        <dbReference type="EMBL" id="HIX56893.1"/>
    </source>
</evidence>